<gene>
    <name evidence="3" type="ORF">ASJ80_03235</name>
</gene>
<evidence type="ECO:0000256" key="1">
    <source>
        <dbReference type="ARBA" id="ARBA00008791"/>
    </source>
</evidence>
<protein>
    <submittedName>
        <fullName evidence="3">Universal stress protein UspA</fullName>
    </submittedName>
</protein>
<dbReference type="InterPro" id="IPR006015">
    <property type="entry name" value="Universal_stress_UspA"/>
</dbReference>
<dbReference type="SUPFAM" id="SSF52402">
    <property type="entry name" value="Adenine nucleotide alpha hydrolases-like"/>
    <property type="match status" value="1"/>
</dbReference>
<sequence length="157" mass="17453">MYKKILLPIDGSECAERAGGHAIWTSNVSGADIVVLYVVDTYFLRSAYLPNFRGELYDSLQKEGEKVVERFRKKLEESQCEGLCKGVKLKTEVTGGKPYEEILDAIRRESIDIVFMGSTGKHGCQKSSTFEGLNRTLFGSTTDRVLRSAKVPVVVVP</sequence>
<dbReference type="InterPro" id="IPR006016">
    <property type="entry name" value="UspA"/>
</dbReference>
<reference evidence="3 4" key="1">
    <citation type="journal article" date="2017" name="BMC Genomics">
        <title>Genomic analysis of methanogenic archaea reveals a shift towards energy conservation.</title>
        <authorList>
            <person name="Gilmore S.P."/>
            <person name="Henske J.K."/>
            <person name="Sexton J.A."/>
            <person name="Solomon K.V."/>
            <person name="Seppala S."/>
            <person name="Yoo J.I."/>
            <person name="Huyett L.M."/>
            <person name="Pressman A."/>
            <person name="Cogan J.Z."/>
            <person name="Kivenson V."/>
            <person name="Peng X."/>
            <person name="Tan Y."/>
            <person name="Valentine D.L."/>
            <person name="O'Malley M.A."/>
        </authorList>
    </citation>
    <scope>NUCLEOTIDE SEQUENCE [LARGE SCALE GENOMIC DNA]</scope>
    <source>
        <strain evidence="3 4">M.o.H.</strain>
    </source>
</reference>
<evidence type="ECO:0000259" key="2">
    <source>
        <dbReference type="Pfam" id="PF00582"/>
    </source>
</evidence>
<keyword evidence="4" id="KW-1185">Reference proteome</keyword>
<dbReference type="PANTHER" id="PTHR46268:SF6">
    <property type="entry name" value="UNIVERSAL STRESS PROTEIN UP12"/>
    <property type="match status" value="1"/>
</dbReference>
<name>A0A2A2H3S9_METBR</name>
<dbReference type="InterPro" id="IPR014729">
    <property type="entry name" value="Rossmann-like_a/b/a_fold"/>
</dbReference>
<feature type="domain" description="UspA" evidence="2">
    <location>
        <begin position="1"/>
        <end position="157"/>
    </location>
</feature>
<dbReference type="Proteomes" id="UP000217784">
    <property type="component" value="Unassembled WGS sequence"/>
</dbReference>
<dbReference type="OrthoDB" id="105697at2157"/>
<dbReference type="EMBL" id="LMVM01000033">
    <property type="protein sequence ID" value="PAV04042.1"/>
    <property type="molecule type" value="Genomic_DNA"/>
</dbReference>
<dbReference type="CDD" id="cd00293">
    <property type="entry name" value="USP-like"/>
    <property type="match status" value="1"/>
</dbReference>
<dbReference type="AlphaFoldDB" id="A0A2A2H3S9"/>
<dbReference type="Pfam" id="PF00582">
    <property type="entry name" value="Usp"/>
    <property type="match status" value="1"/>
</dbReference>
<dbReference type="RefSeq" id="WP_069583736.1">
    <property type="nucleotide sequence ID" value="NZ_LMVM01000033.1"/>
</dbReference>
<proteinExistence type="inferred from homology"/>
<comment type="similarity">
    <text evidence="1">Belongs to the universal stress protein A family.</text>
</comment>
<accession>A0A2A2H3S9</accession>
<dbReference type="Gene3D" id="3.40.50.620">
    <property type="entry name" value="HUPs"/>
    <property type="match status" value="1"/>
</dbReference>
<dbReference type="PRINTS" id="PR01438">
    <property type="entry name" value="UNVRSLSTRESS"/>
</dbReference>
<evidence type="ECO:0000313" key="3">
    <source>
        <dbReference type="EMBL" id="PAV04042.1"/>
    </source>
</evidence>
<evidence type="ECO:0000313" key="4">
    <source>
        <dbReference type="Proteomes" id="UP000217784"/>
    </source>
</evidence>
<dbReference type="PANTHER" id="PTHR46268">
    <property type="entry name" value="STRESS RESPONSE PROTEIN NHAX"/>
    <property type="match status" value="1"/>
</dbReference>
<organism evidence="3 4">
    <name type="scientific">Methanobacterium bryantii</name>
    <dbReference type="NCBI Taxonomy" id="2161"/>
    <lineage>
        <taxon>Archaea</taxon>
        <taxon>Methanobacteriati</taxon>
        <taxon>Methanobacteriota</taxon>
        <taxon>Methanomada group</taxon>
        <taxon>Methanobacteria</taxon>
        <taxon>Methanobacteriales</taxon>
        <taxon>Methanobacteriaceae</taxon>
        <taxon>Methanobacterium</taxon>
    </lineage>
</organism>
<comment type="caution">
    <text evidence="3">The sequence shown here is derived from an EMBL/GenBank/DDBJ whole genome shotgun (WGS) entry which is preliminary data.</text>
</comment>